<dbReference type="AlphaFoldDB" id="A0A3P6T8I5"/>
<evidence type="ECO:0000313" key="1">
    <source>
        <dbReference type="EMBL" id="VDK81357.1"/>
    </source>
</evidence>
<organism evidence="1 2">
    <name type="scientific">Cylicostephanus goldi</name>
    <name type="common">Nematode worm</name>
    <dbReference type="NCBI Taxonomy" id="71465"/>
    <lineage>
        <taxon>Eukaryota</taxon>
        <taxon>Metazoa</taxon>
        <taxon>Ecdysozoa</taxon>
        <taxon>Nematoda</taxon>
        <taxon>Chromadorea</taxon>
        <taxon>Rhabditida</taxon>
        <taxon>Rhabditina</taxon>
        <taxon>Rhabditomorpha</taxon>
        <taxon>Strongyloidea</taxon>
        <taxon>Strongylidae</taxon>
        <taxon>Cylicostephanus</taxon>
    </lineage>
</organism>
<name>A0A3P6T8I5_CYLGO</name>
<gene>
    <name evidence="1" type="ORF">CGOC_LOCUS7816</name>
</gene>
<reference evidence="1 2" key="1">
    <citation type="submission" date="2018-11" db="EMBL/GenBank/DDBJ databases">
        <authorList>
            <consortium name="Pathogen Informatics"/>
        </authorList>
    </citation>
    <scope>NUCLEOTIDE SEQUENCE [LARGE SCALE GENOMIC DNA]</scope>
</reference>
<dbReference type="Proteomes" id="UP000271889">
    <property type="component" value="Unassembled WGS sequence"/>
</dbReference>
<proteinExistence type="predicted"/>
<dbReference type="OrthoDB" id="5833449at2759"/>
<protein>
    <submittedName>
        <fullName evidence="1">Uncharacterized protein</fullName>
    </submittedName>
</protein>
<sequence length="80" mass="8823">MPNATELITKTLSGDSRSGLANIRPLMMSWKEGFVSGIHEILEPLNEYTQLLAQKLGQIVIITGTAFDQDFDGIADSEKR</sequence>
<dbReference type="EMBL" id="UYRV01027702">
    <property type="protein sequence ID" value="VDK81357.1"/>
    <property type="molecule type" value="Genomic_DNA"/>
</dbReference>
<evidence type="ECO:0000313" key="2">
    <source>
        <dbReference type="Proteomes" id="UP000271889"/>
    </source>
</evidence>
<accession>A0A3P6T8I5</accession>
<keyword evidence="2" id="KW-1185">Reference proteome</keyword>